<dbReference type="InterPro" id="IPR029050">
    <property type="entry name" value="Immunoprotect_excell_Ig-like"/>
</dbReference>
<protein>
    <recommendedName>
        <fullName evidence="2">DUF4352 domain-containing protein</fullName>
    </recommendedName>
</protein>
<feature type="domain" description="DUF4352" evidence="2">
    <location>
        <begin position="49"/>
        <end position="157"/>
    </location>
</feature>
<keyword evidence="1" id="KW-0732">Signal</keyword>
<evidence type="ECO:0000313" key="3">
    <source>
        <dbReference type="EMBL" id="DAF64164.1"/>
    </source>
</evidence>
<dbReference type="EMBL" id="BK032852">
    <property type="protein sequence ID" value="DAF64164.1"/>
    <property type="molecule type" value="Genomic_DNA"/>
</dbReference>
<evidence type="ECO:0000256" key="1">
    <source>
        <dbReference type="ARBA" id="ARBA00022729"/>
    </source>
</evidence>
<proteinExistence type="predicted"/>
<dbReference type="InterPro" id="IPR029051">
    <property type="entry name" value="DUF4352"/>
</dbReference>
<reference evidence="3" key="1">
    <citation type="journal article" date="2021" name="Proc. Natl. Acad. Sci. U.S.A.">
        <title>A Catalog of Tens of Thousands of Viruses from Human Metagenomes Reveals Hidden Associations with Chronic Diseases.</title>
        <authorList>
            <person name="Tisza M.J."/>
            <person name="Buck C.B."/>
        </authorList>
    </citation>
    <scope>NUCLEOTIDE SEQUENCE</scope>
    <source>
        <strain evidence="3">CtBpc6</strain>
    </source>
</reference>
<accession>A0A8S5TLH0</accession>
<dbReference type="Pfam" id="PF11611">
    <property type="entry name" value="DUF4352"/>
    <property type="match status" value="1"/>
</dbReference>
<sequence length="177" mass="19542">MKKVLYGVVGVIIAIFLIGTFAGGDSGSKSNSESAKTENTDVSNNYASVGQTVKDDYFEVTVNSVEVVNSKKISDFEELKAEKDTKYLIINVTFKNTDKESRMVVDGSVFINYNGTEYEYDHTETILEDGWGLFLDQLNPLTAKTTNIVYKIPAEITGDVIYKPGRGSSEFYLGAIK</sequence>
<organism evidence="3">
    <name type="scientific">Caudovirales sp. ctBpc6</name>
    <dbReference type="NCBI Taxonomy" id="2827631"/>
    <lineage>
        <taxon>Viruses</taxon>
        <taxon>Duplodnaviria</taxon>
        <taxon>Heunggongvirae</taxon>
        <taxon>Uroviricota</taxon>
        <taxon>Caudoviricetes</taxon>
    </lineage>
</organism>
<dbReference type="Gene3D" id="2.60.40.1240">
    <property type="match status" value="1"/>
</dbReference>
<evidence type="ECO:0000259" key="2">
    <source>
        <dbReference type="Pfam" id="PF11611"/>
    </source>
</evidence>
<name>A0A8S5TLH0_9CAUD</name>